<dbReference type="CDD" id="cd01650">
    <property type="entry name" value="RT_nLTR_like"/>
    <property type="match status" value="1"/>
</dbReference>
<dbReference type="InterPro" id="IPR036691">
    <property type="entry name" value="Endo/exonu/phosph_ase_sf"/>
</dbReference>
<dbReference type="PROSITE" id="PS50878">
    <property type="entry name" value="RT_POL"/>
    <property type="match status" value="1"/>
</dbReference>
<name>A0AA38SYV1_9ASTR</name>
<feature type="region of interest" description="Disordered" evidence="1">
    <location>
        <begin position="1"/>
        <end position="24"/>
    </location>
</feature>
<dbReference type="InterPro" id="IPR000477">
    <property type="entry name" value="RT_dom"/>
</dbReference>
<feature type="compositionally biased region" description="Basic and acidic residues" evidence="1">
    <location>
        <begin position="330"/>
        <end position="339"/>
    </location>
</feature>
<keyword evidence="4" id="KW-1185">Reference proteome</keyword>
<dbReference type="Pfam" id="PF00078">
    <property type="entry name" value="RVT_1"/>
    <property type="match status" value="1"/>
</dbReference>
<feature type="domain" description="Reverse transcriptase" evidence="2">
    <location>
        <begin position="916"/>
        <end position="1185"/>
    </location>
</feature>
<accession>A0AA38SYV1</accession>
<reference evidence="3" key="1">
    <citation type="submission" date="2023-03" db="EMBL/GenBank/DDBJ databases">
        <title>Chromosome-scale reference genome and RAD-based genetic map of yellow starthistle (Centaurea solstitialis) reveal putative structural variation and QTLs associated with invader traits.</title>
        <authorList>
            <person name="Reatini B."/>
            <person name="Cang F.A."/>
            <person name="Jiang Q."/>
            <person name="Mckibben M.T.W."/>
            <person name="Barker M.S."/>
            <person name="Rieseberg L.H."/>
            <person name="Dlugosch K.M."/>
        </authorList>
    </citation>
    <scope>NUCLEOTIDE SEQUENCE</scope>
    <source>
        <strain evidence="3">CAN-66</strain>
        <tissue evidence="3">Leaf</tissue>
    </source>
</reference>
<proteinExistence type="predicted"/>
<evidence type="ECO:0000313" key="4">
    <source>
        <dbReference type="Proteomes" id="UP001172457"/>
    </source>
</evidence>
<dbReference type="SUPFAM" id="SSF56672">
    <property type="entry name" value="DNA/RNA polymerases"/>
    <property type="match status" value="1"/>
</dbReference>
<dbReference type="InterPro" id="IPR025558">
    <property type="entry name" value="DUF4283"/>
</dbReference>
<dbReference type="PANTHER" id="PTHR33116">
    <property type="entry name" value="REVERSE TRANSCRIPTASE ZINC-BINDING DOMAIN-CONTAINING PROTEIN-RELATED-RELATED"/>
    <property type="match status" value="1"/>
</dbReference>
<sequence length="1592" mass="181965">MDHTGLGDPDPTMVVTDVNSEDDGDVLLDTSQPKRDSVFDRLETDARLKLNSSDMDFAKAVGNANSTSLSFFPLASKLQSCVHIPKELATEVMKTHRSTLYGYFLGPRLQFPVVERYVKAVWGKYGFCDAMMNSNGIFFFKFNDVGGCNQVVEAGPLMIRGVPLFVEHWDPVKGLVKPIHNSCPLWVKLHNVPLVAFNKEGISRIASVLGVPKQMDACTASMCDKSWGRPGFAKVLVETWAVGELKREIHVVIPSLTGGEDVRVAIKVEYIWEPSQCDHCLVFGHKSATCIKALATKKTKGKALVVDEDGFTKVQRKEWRPKTVGSTSGTKDDVPKEIPTEEVPSQDPKEPLPEVSKEVPVGISEPVIEHVKDVEQSQLVDRGQGAKNTILKNTNRFSPLAENTSRKNDGGKDKLKQTTVLVRPHVDGLQKIHKEGSAKGLNALDKQQEVRSLISNYGVHVCAVLESHVKPDNLQPICDRIFRRWPWISNQALCNMGTRILVAWDNVVVDLMVLETHAQYINCELRFRDSQDSFFVSFVYAANRGCDRGLLWSGLRRFKVIIGDKPWVVAGDFNCLLFPHDALDGVSRRNADMMDFAAWVEDVELFDVRFSGVHHTWCQKPREEAGLRRKLDRILANTVFTSKFEDATARFLPRGLSDHSPGLLSFRGDLRKKNFGFKFDNFLVHDPRFIDIVKAAWEGEVTGTFMYRLTTKLKRLKTPIRRLRSLHGNLSEKSVVLKSELDTLQLAMDLDPNNGALREDLEHVRLAYQQSCWNDMSAARQRAKVKWLSDGDSNTRYFHQVVKEKRHAKQIYSVCNSDGTFVYDGEVAEAFIEHFKLIIGTSDPMVDPTMPQEMFLKQLSLADALHMIRPVQDAEIKDAIFQIGNDKAPGSDGFSAKFFKAAWEVIGTDVLLAIHNFFYRGRLAKELNHTLLCLLPKSVNASAVADFRPIACCSVLYKCIAKVIVERIKPYLDTLVSKSQSAFIPRRRITDNILMAHELVIDYHFNKGPPRCAFKIDLRKAYDMVCWEYLFQMLNGMSFHPMMLKWIKEMVSSTSFSIVLNGETHGHFVGKRGIRQGDPLSPYLFTIIMEGFTMILNQCIMEASNFGYHQGCADLGITHLCFADDLFVFSRGDVESVGILKKALDLFSTRYISYSLSPVALKVADYGGMIAKVTDRIRNWKSKFLSFAGRRQLVISVLQSLQLYWMAVYVFPSVVVHQMEALFRDFLWSHGDSSRGRCKLAWSLVCRPLDCGGLGIKRLGVWNRAIIAKNVWDVLTKRNTLWVRWIHTHALRGCQFWSARRNGRWSWMFYKMMAIRSELRPYISNRVGDGRLTNAWEDSWLPCGPLVDVISYRAFHAASFSTTTTVRQVLDVIQDEWPSQWLERYPQFALMDVPEVNDVRRDVICWDLDDRGNDDFTVQQAYSSFRGHQQRLPWARKVWFKGHIPKHAFCMWLVCLCRLPTQDRLVEWKHDPPDYRCSLCNQCMDSHTHLFFDCHFAKEVWNWVKMRLNWMDAPDTWDMMLDYLSTPVVSSLTKLLALSATVYMIWNERNRRLFKGEKLPSIQIMKNVLEVVQNRIAWKRRKQRNTIHDVET</sequence>
<dbReference type="PANTHER" id="PTHR33116:SF76">
    <property type="entry name" value="DUF4283 DOMAIN-CONTAINING PROTEIN"/>
    <property type="match status" value="1"/>
</dbReference>
<comment type="caution">
    <text evidence="3">The sequence shown here is derived from an EMBL/GenBank/DDBJ whole genome shotgun (WGS) entry which is preliminary data.</text>
</comment>
<feature type="region of interest" description="Disordered" evidence="1">
    <location>
        <begin position="318"/>
        <end position="354"/>
    </location>
</feature>
<evidence type="ECO:0000313" key="3">
    <source>
        <dbReference type="EMBL" id="KAJ9541722.1"/>
    </source>
</evidence>
<protein>
    <recommendedName>
        <fullName evidence="2">Reverse transcriptase domain-containing protein</fullName>
    </recommendedName>
</protein>
<dbReference type="Proteomes" id="UP001172457">
    <property type="component" value="Chromosome 7"/>
</dbReference>
<dbReference type="EMBL" id="JARYMX010000007">
    <property type="protein sequence ID" value="KAJ9541722.1"/>
    <property type="molecule type" value="Genomic_DNA"/>
</dbReference>
<evidence type="ECO:0000259" key="2">
    <source>
        <dbReference type="PROSITE" id="PS50878"/>
    </source>
</evidence>
<dbReference type="InterPro" id="IPR043502">
    <property type="entry name" value="DNA/RNA_pol_sf"/>
</dbReference>
<dbReference type="SUPFAM" id="SSF56219">
    <property type="entry name" value="DNase I-like"/>
    <property type="match status" value="1"/>
</dbReference>
<dbReference type="Pfam" id="PF14111">
    <property type="entry name" value="DUF4283"/>
    <property type="match status" value="1"/>
</dbReference>
<dbReference type="Pfam" id="PF13966">
    <property type="entry name" value="zf-RVT"/>
    <property type="match status" value="1"/>
</dbReference>
<gene>
    <name evidence="3" type="ORF">OSB04_028228</name>
</gene>
<evidence type="ECO:0000256" key="1">
    <source>
        <dbReference type="SAM" id="MobiDB-lite"/>
    </source>
</evidence>
<dbReference type="InterPro" id="IPR026960">
    <property type="entry name" value="RVT-Znf"/>
</dbReference>
<organism evidence="3 4">
    <name type="scientific">Centaurea solstitialis</name>
    <name type="common">yellow star-thistle</name>
    <dbReference type="NCBI Taxonomy" id="347529"/>
    <lineage>
        <taxon>Eukaryota</taxon>
        <taxon>Viridiplantae</taxon>
        <taxon>Streptophyta</taxon>
        <taxon>Embryophyta</taxon>
        <taxon>Tracheophyta</taxon>
        <taxon>Spermatophyta</taxon>
        <taxon>Magnoliopsida</taxon>
        <taxon>eudicotyledons</taxon>
        <taxon>Gunneridae</taxon>
        <taxon>Pentapetalae</taxon>
        <taxon>asterids</taxon>
        <taxon>campanulids</taxon>
        <taxon>Asterales</taxon>
        <taxon>Asteraceae</taxon>
        <taxon>Carduoideae</taxon>
        <taxon>Cardueae</taxon>
        <taxon>Centaureinae</taxon>
        <taxon>Centaurea</taxon>
    </lineage>
</organism>
<dbReference type="Gene3D" id="3.60.10.10">
    <property type="entry name" value="Endonuclease/exonuclease/phosphatase"/>
    <property type="match status" value="1"/>
</dbReference>